<comment type="caution">
    <text evidence="3">The sequence shown here is derived from an EMBL/GenBank/DDBJ whole genome shotgun (WGS) entry which is preliminary data.</text>
</comment>
<evidence type="ECO:0000256" key="1">
    <source>
        <dbReference type="SAM" id="Coils"/>
    </source>
</evidence>
<accession>A0A5M3MAC2</accession>
<organism evidence="3 4">
    <name type="scientific">Coniophora puteana (strain RWD-64-598)</name>
    <name type="common">Brown rot fungus</name>
    <dbReference type="NCBI Taxonomy" id="741705"/>
    <lineage>
        <taxon>Eukaryota</taxon>
        <taxon>Fungi</taxon>
        <taxon>Dikarya</taxon>
        <taxon>Basidiomycota</taxon>
        <taxon>Agaricomycotina</taxon>
        <taxon>Agaricomycetes</taxon>
        <taxon>Agaricomycetidae</taxon>
        <taxon>Boletales</taxon>
        <taxon>Coniophorineae</taxon>
        <taxon>Coniophoraceae</taxon>
        <taxon>Coniophora</taxon>
    </lineage>
</organism>
<dbReference type="GeneID" id="19200283"/>
<feature type="compositionally biased region" description="Polar residues" evidence="2">
    <location>
        <begin position="689"/>
        <end position="708"/>
    </location>
</feature>
<name>A0A5M3MAC2_CONPW</name>
<feature type="region of interest" description="Disordered" evidence="2">
    <location>
        <begin position="662"/>
        <end position="717"/>
    </location>
</feature>
<dbReference type="RefSeq" id="XP_007773466.1">
    <property type="nucleotide sequence ID" value="XM_007775276.1"/>
</dbReference>
<dbReference type="AlphaFoldDB" id="A0A5M3MAC2"/>
<feature type="compositionally biased region" description="Polar residues" evidence="2">
    <location>
        <begin position="492"/>
        <end position="504"/>
    </location>
</feature>
<feature type="compositionally biased region" description="Polar residues" evidence="2">
    <location>
        <begin position="265"/>
        <end position="295"/>
    </location>
</feature>
<feature type="region of interest" description="Disordered" evidence="2">
    <location>
        <begin position="745"/>
        <end position="812"/>
    </location>
</feature>
<feature type="compositionally biased region" description="Basic and acidic residues" evidence="2">
    <location>
        <begin position="662"/>
        <end position="671"/>
    </location>
</feature>
<sequence length="865" mass="94078">MPETPDNDNDTRVAELMKENAVLHKRLTQALLNNEISDASTKSTLQDLEEARGAVSRLTAQNARAVGLDSRLTALFRENEDVRQERDSEAQRAKLAEARLAALKDRTDKLQAEVKRLQNDLNSRRLHRLESSESLLQHARSRIEELHQQRISKVALPDNAEVMQVLESLVGDNELLKADNEELQQLLSEAREDVAQLQSEVEEYRASMPIPTRGSALTCFLKVLTQSRRRTNSADLRTRRHFEPLTPETESRPISPDPISEDPNHSTLTPPQITYPPSQISQDLDQENDGSSLFQNHRSRGVQTDQWTGPPSSANLVSFYPDQISASSHEGRSESSSLLDGQGSQLAGLLERVAHLLQRLSQADALTLKNRLKRQNLKGADVKHLSRTTVANILSEMAILRSQYRIWLEDDKLTLTCNRRDLRGLFKIFKDAFDELGQLRVTLNDVILEPSIAEKVSEMALDPAKAEAMERERKSGRGSSWMTPFSKLFGSVQANQNTPSTSQIAPKRPTSRGQPGDGRQLRPALKMAPALAATTTTVNVEFSGAGVGKSTTSTSQIDSPAVVPAPSLPSRMSTMPPSQSIMGIFAGAPKGEDDPWVVLPRGPRRAVSAVVPSEATESSTSTAAATATIGRASLRRRPGLGLSRGLDAVLDNESILNMERGESPAAEHREEDDLPGPLPQRALRRKGLSDSSIHSTFMSQAEESQPQETVDDLPGRGSVFRTLSRTMQSFRLAASQSIGNMSVATAEVPPSTGSAAPPPSAISPFSESPPPPAPSPPHSAGATGSTTAAERGRKDGLNVPRTGPAPVATRTSSPIANLVPNLTSWAAAGAALESESSAPMYFGTFRDEAMLHRRMDRDGQDDHGI</sequence>
<dbReference type="EMBL" id="JH711586">
    <property type="protein sequence ID" value="EIW76208.1"/>
    <property type="molecule type" value="Genomic_DNA"/>
</dbReference>
<evidence type="ECO:0000313" key="4">
    <source>
        <dbReference type="Proteomes" id="UP000053558"/>
    </source>
</evidence>
<feature type="region of interest" description="Disordered" evidence="2">
    <location>
        <begin position="231"/>
        <end position="295"/>
    </location>
</feature>
<dbReference type="OrthoDB" id="4088568at2759"/>
<evidence type="ECO:0000313" key="3">
    <source>
        <dbReference type="EMBL" id="EIW76208.1"/>
    </source>
</evidence>
<dbReference type="KEGG" id="cput:CONPUDRAFT_130682"/>
<dbReference type="OMA" id="SETPEYQ"/>
<protein>
    <submittedName>
        <fullName evidence="3">Uncharacterized protein</fullName>
    </submittedName>
</protein>
<dbReference type="Proteomes" id="UP000053558">
    <property type="component" value="Unassembled WGS sequence"/>
</dbReference>
<feature type="coiled-coil region" evidence="1">
    <location>
        <begin position="79"/>
        <end position="207"/>
    </location>
</feature>
<gene>
    <name evidence="3" type="ORF">CONPUDRAFT_130682</name>
</gene>
<feature type="region of interest" description="Disordered" evidence="2">
    <location>
        <begin position="492"/>
        <end position="521"/>
    </location>
</feature>
<evidence type="ECO:0000256" key="2">
    <source>
        <dbReference type="SAM" id="MobiDB-lite"/>
    </source>
</evidence>
<feature type="compositionally biased region" description="Low complexity" evidence="2">
    <location>
        <begin position="559"/>
        <end position="570"/>
    </location>
</feature>
<feature type="compositionally biased region" description="Pro residues" evidence="2">
    <location>
        <begin position="756"/>
        <end position="777"/>
    </location>
</feature>
<keyword evidence="4" id="KW-1185">Reference proteome</keyword>
<feature type="compositionally biased region" description="Polar residues" evidence="2">
    <location>
        <begin position="549"/>
        <end position="558"/>
    </location>
</feature>
<feature type="region of interest" description="Disordered" evidence="2">
    <location>
        <begin position="547"/>
        <end position="574"/>
    </location>
</feature>
<reference evidence="4" key="1">
    <citation type="journal article" date="2012" name="Science">
        <title>The Paleozoic origin of enzymatic lignin decomposition reconstructed from 31 fungal genomes.</title>
        <authorList>
            <person name="Floudas D."/>
            <person name="Binder M."/>
            <person name="Riley R."/>
            <person name="Barry K."/>
            <person name="Blanchette R.A."/>
            <person name="Henrissat B."/>
            <person name="Martinez A.T."/>
            <person name="Otillar R."/>
            <person name="Spatafora J.W."/>
            <person name="Yadav J.S."/>
            <person name="Aerts A."/>
            <person name="Benoit I."/>
            <person name="Boyd A."/>
            <person name="Carlson A."/>
            <person name="Copeland A."/>
            <person name="Coutinho P.M."/>
            <person name="de Vries R.P."/>
            <person name="Ferreira P."/>
            <person name="Findley K."/>
            <person name="Foster B."/>
            <person name="Gaskell J."/>
            <person name="Glotzer D."/>
            <person name="Gorecki P."/>
            <person name="Heitman J."/>
            <person name="Hesse C."/>
            <person name="Hori C."/>
            <person name="Igarashi K."/>
            <person name="Jurgens J.A."/>
            <person name="Kallen N."/>
            <person name="Kersten P."/>
            <person name="Kohler A."/>
            <person name="Kuees U."/>
            <person name="Kumar T.K.A."/>
            <person name="Kuo A."/>
            <person name="LaButti K."/>
            <person name="Larrondo L.F."/>
            <person name="Lindquist E."/>
            <person name="Ling A."/>
            <person name="Lombard V."/>
            <person name="Lucas S."/>
            <person name="Lundell T."/>
            <person name="Martin R."/>
            <person name="McLaughlin D.J."/>
            <person name="Morgenstern I."/>
            <person name="Morin E."/>
            <person name="Murat C."/>
            <person name="Nagy L.G."/>
            <person name="Nolan M."/>
            <person name="Ohm R.A."/>
            <person name="Patyshakuliyeva A."/>
            <person name="Rokas A."/>
            <person name="Ruiz-Duenas F.J."/>
            <person name="Sabat G."/>
            <person name="Salamov A."/>
            <person name="Samejima M."/>
            <person name="Schmutz J."/>
            <person name="Slot J.C."/>
            <person name="St John F."/>
            <person name="Stenlid J."/>
            <person name="Sun H."/>
            <person name="Sun S."/>
            <person name="Syed K."/>
            <person name="Tsang A."/>
            <person name="Wiebenga A."/>
            <person name="Young D."/>
            <person name="Pisabarro A."/>
            <person name="Eastwood D.C."/>
            <person name="Martin F."/>
            <person name="Cullen D."/>
            <person name="Grigoriev I.V."/>
            <person name="Hibbett D.S."/>
        </authorList>
    </citation>
    <scope>NUCLEOTIDE SEQUENCE [LARGE SCALE GENOMIC DNA]</scope>
    <source>
        <strain evidence="4">RWD-64-598 SS2</strain>
    </source>
</reference>
<feature type="compositionally biased region" description="Low complexity" evidence="2">
    <location>
        <begin position="778"/>
        <end position="789"/>
    </location>
</feature>
<proteinExistence type="predicted"/>
<keyword evidence="1" id="KW-0175">Coiled coil</keyword>